<feature type="disulfide bond" evidence="10">
    <location>
        <begin position="367"/>
        <end position="384"/>
    </location>
</feature>
<dbReference type="Gene3D" id="2.60.120.290">
    <property type="entry name" value="Spermadhesin, CUB domain"/>
    <property type="match status" value="1"/>
</dbReference>
<dbReference type="InterPro" id="IPR000859">
    <property type="entry name" value="CUB_dom"/>
</dbReference>
<dbReference type="SUPFAM" id="SSF57184">
    <property type="entry name" value="Growth factor receptor domain"/>
    <property type="match status" value="1"/>
</dbReference>
<dbReference type="CDD" id="cd00054">
    <property type="entry name" value="EGF_CA"/>
    <property type="match status" value="4"/>
</dbReference>
<keyword evidence="7 10" id="KW-1015">Disulfide bond</keyword>
<dbReference type="PROSITE" id="PS00022">
    <property type="entry name" value="EGF_1"/>
    <property type="match status" value="4"/>
</dbReference>
<feature type="disulfide bond" evidence="10">
    <location>
        <begin position="212"/>
        <end position="221"/>
    </location>
</feature>
<dbReference type="PANTHER" id="PTHR47761:SF1">
    <property type="entry name" value="C-TYPE LECTIN-RELATED"/>
    <property type="match status" value="1"/>
</dbReference>
<evidence type="ECO:0000256" key="2">
    <source>
        <dbReference type="ARBA" id="ARBA00022475"/>
    </source>
</evidence>
<feature type="domain" description="EGF-like" evidence="13">
    <location>
        <begin position="270"/>
        <end position="311"/>
    </location>
</feature>
<dbReference type="SUPFAM" id="SSF49854">
    <property type="entry name" value="Spermadhesin, CUB domain"/>
    <property type="match status" value="1"/>
</dbReference>
<feature type="disulfide bond" evidence="10">
    <location>
        <begin position="471"/>
        <end position="480"/>
    </location>
</feature>
<evidence type="ECO:0000259" key="13">
    <source>
        <dbReference type="PROSITE" id="PS50026"/>
    </source>
</evidence>
<accession>A0A6P7H3T7</accession>
<dbReference type="InterPro" id="IPR001881">
    <property type="entry name" value="EGF-like_Ca-bd_dom"/>
</dbReference>
<organism evidence="14">
    <name type="scientific">Diabrotica virgifera virgifera</name>
    <name type="common">western corn rootworm</name>
    <dbReference type="NCBI Taxonomy" id="50390"/>
    <lineage>
        <taxon>Eukaryota</taxon>
        <taxon>Metazoa</taxon>
        <taxon>Ecdysozoa</taxon>
        <taxon>Arthropoda</taxon>
        <taxon>Hexapoda</taxon>
        <taxon>Insecta</taxon>
        <taxon>Pterygota</taxon>
        <taxon>Neoptera</taxon>
        <taxon>Endopterygota</taxon>
        <taxon>Coleoptera</taxon>
        <taxon>Polyphaga</taxon>
        <taxon>Cucujiformia</taxon>
        <taxon>Chrysomeloidea</taxon>
        <taxon>Chrysomelidae</taxon>
        <taxon>Galerucinae</taxon>
        <taxon>Diabroticina</taxon>
        <taxon>Diabroticites</taxon>
        <taxon>Diabrotica</taxon>
    </lineage>
</organism>
<evidence type="ECO:0000256" key="8">
    <source>
        <dbReference type="ARBA" id="ARBA00023180"/>
    </source>
</evidence>
<proteinExistence type="predicted"/>
<dbReference type="GO" id="GO:0005886">
    <property type="term" value="C:plasma membrane"/>
    <property type="evidence" value="ECO:0007669"/>
    <property type="project" value="UniProtKB-SubCell"/>
</dbReference>
<evidence type="ECO:0000256" key="6">
    <source>
        <dbReference type="ARBA" id="ARBA00023136"/>
    </source>
</evidence>
<dbReference type="PROSITE" id="PS01186">
    <property type="entry name" value="EGF_2"/>
    <property type="match status" value="3"/>
</dbReference>
<feature type="disulfide bond" evidence="10">
    <location>
        <begin position="432"/>
        <end position="441"/>
    </location>
</feature>
<dbReference type="Pfam" id="PF12661">
    <property type="entry name" value="hEGF"/>
    <property type="match status" value="1"/>
</dbReference>
<dbReference type="RefSeq" id="XP_028150675.1">
    <property type="nucleotide sequence ID" value="XM_028294874.1"/>
</dbReference>
<dbReference type="PROSITE" id="PS00010">
    <property type="entry name" value="ASX_HYDROXYL"/>
    <property type="match status" value="2"/>
</dbReference>
<dbReference type="SMART" id="SM00042">
    <property type="entry name" value="CUB"/>
    <property type="match status" value="1"/>
</dbReference>
<feature type="disulfide bond" evidence="10">
    <location>
        <begin position="169"/>
        <end position="178"/>
    </location>
</feature>
<dbReference type="FunFam" id="2.10.25.10:FF:000429">
    <property type="entry name" value="Cubilin"/>
    <property type="match status" value="1"/>
</dbReference>
<dbReference type="InterPro" id="IPR009030">
    <property type="entry name" value="Growth_fac_rcpt_cys_sf"/>
</dbReference>
<dbReference type="FunFam" id="2.10.25.10:FF:000142">
    <property type="entry name" value="Crumbs cell polarity complex component 2"/>
    <property type="match status" value="1"/>
</dbReference>
<evidence type="ECO:0000256" key="10">
    <source>
        <dbReference type="PROSITE-ProRule" id="PRU00076"/>
    </source>
</evidence>
<dbReference type="PROSITE" id="PS50026">
    <property type="entry name" value="EGF_3"/>
    <property type="match status" value="6"/>
</dbReference>
<dbReference type="InterPro" id="IPR035914">
    <property type="entry name" value="Sperma_CUB_dom_sf"/>
</dbReference>
<dbReference type="InterPro" id="IPR018097">
    <property type="entry name" value="EGF_Ca-bd_CS"/>
</dbReference>
<feature type="domain" description="EGF-like" evidence="13">
    <location>
        <begin position="445"/>
        <end position="481"/>
    </location>
</feature>
<protein>
    <submittedName>
        <fullName evidence="14">Cubilin homolog</fullName>
    </submittedName>
</protein>
<dbReference type="PANTHER" id="PTHR47761">
    <property type="entry name" value="C-TYPE LECTIN-RELATED"/>
    <property type="match status" value="1"/>
</dbReference>
<name>A0A6P7H3T7_DIAVI</name>
<dbReference type="InterPro" id="IPR053119">
    <property type="entry name" value="Cubilin_domain"/>
</dbReference>
<dbReference type="Gene3D" id="2.10.25.10">
    <property type="entry name" value="Laminin"/>
    <property type="match status" value="8"/>
</dbReference>
<dbReference type="PRINTS" id="PR00010">
    <property type="entry name" value="EGFBLOOD"/>
</dbReference>
<evidence type="ECO:0000256" key="11">
    <source>
        <dbReference type="SAM" id="SignalP"/>
    </source>
</evidence>
<evidence type="ECO:0000256" key="9">
    <source>
        <dbReference type="PROSITE-ProRule" id="PRU00059"/>
    </source>
</evidence>
<dbReference type="PROSITE" id="PS01187">
    <property type="entry name" value="EGF_CA"/>
    <property type="match status" value="2"/>
</dbReference>
<dbReference type="InterPro" id="IPR049883">
    <property type="entry name" value="NOTCH1_EGF-like"/>
</dbReference>
<dbReference type="InterPro" id="IPR000742">
    <property type="entry name" value="EGF"/>
</dbReference>
<keyword evidence="5" id="KW-0677">Repeat</keyword>
<keyword evidence="8" id="KW-0325">Glycoprotein</keyword>
<feature type="domain" description="EGF-like" evidence="13">
    <location>
        <begin position="406"/>
        <end position="442"/>
    </location>
</feature>
<dbReference type="Pfam" id="PF12947">
    <property type="entry name" value="EGF_3"/>
    <property type="match status" value="1"/>
</dbReference>
<feature type="domain" description="EGF-like" evidence="13">
    <location>
        <begin position="143"/>
        <end position="179"/>
    </location>
</feature>
<keyword evidence="2" id="KW-1003">Cell membrane</keyword>
<keyword evidence="4 11" id="KW-0732">Signal</keyword>
<evidence type="ECO:0000259" key="12">
    <source>
        <dbReference type="PROSITE" id="PS01180"/>
    </source>
</evidence>
<feature type="chain" id="PRO_5027671022" evidence="11">
    <location>
        <begin position="20"/>
        <end position="625"/>
    </location>
</feature>
<dbReference type="GO" id="GO:0005509">
    <property type="term" value="F:calcium ion binding"/>
    <property type="evidence" value="ECO:0007669"/>
    <property type="project" value="InterPro"/>
</dbReference>
<feature type="domain" description="EGF-like" evidence="13">
    <location>
        <begin position="181"/>
        <end position="222"/>
    </location>
</feature>
<feature type="disulfide bond" evidence="9">
    <location>
        <begin position="480"/>
        <end position="507"/>
    </location>
</feature>
<dbReference type="AlphaFoldDB" id="A0A6P7H3T7"/>
<feature type="non-terminal residue" evidence="14">
    <location>
        <position position="625"/>
    </location>
</feature>
<dbReference type="InterPro" id="IPR013032">
    <property type="entry name" value="EGF-like_CS"/>
</dbReference>
<dbReference type="Pfam" id="PF00431">
    <property type="entry name" value="CUB"/>
    <property type="match status" value="1"/>
</dbReference>
<dbReference type="Pfam" id="PF00008">
    <property type="entry name" value="EGF"/>
    <property type="match status" value="2"/>
</dbReference>
<sequence length="625" mass="67503">MGVCKVYILLIVYINYANSLESYSNRPRIKVTDGDLQIIAPSGKNVEFVVKGEDAMVSINQINVLKTLTQAQSAIKLTASYQHTLTSYSDRLEALETKSFENPIMEGNFTNATQGISRMSFRKLSRRVDLLQKRITAMLVILTRDDCASNPCKNGGTCQDLFGSYFCQCPPQWEGSDCTVDVNECNRFQGTDLGCQNGAVCVNTPGSYRCDCVNGYIGLHCLRKSVDCATAGAELCGHGTCISQNNQNGYKCLCDPGWTTDGKTAACNVDVNECSQNHPPCAPNVECVNVPGSFYCGHCPPGFTGNGYHCTDIDECVTNNGGCSMNPLVLCLNTHGSRSCGPCPSGYLGNGMSCTYQGVCNINNGGCHQLATCSDSSNLGTVQCVCPLGYAGTGVGPTGCVRTNTPLHACQPNPCVHGRCTVADDGNYHCNCYRFYTGATCDTLKSDACTPNPCKNNGECQSVNNRLKCVCKSGFTGAFCQTQLQGDNGTLKFPAGDFATYNHRSSCAWKITLNSTNKVIKLNFTKFDLEDSPNCGNDWLEIHDGPNTVAHILGRFCGNKLPLNGTLTSTHDTLYLWFRSDVTVAKDGFQLTWTAANPKCDEVIMQQQHGSIQSPGSPGNYPLNR</sequence>
<feature type="domain" description="EGF-like" evidence="13">
    <location>
        <begin position="356"/>
        <end position="396"/>
    </location>
</feature>
<gene>
    <name evidence="14" type="primary">LOC114344026</name>
</gene>
<dbReference type="SUPFAM" id="SSF57196">
    <property type="entry name" value="EGF/Laminin"/>
    <property type="match status" value="4"/>
</dbReference>
<feature type="signal peptide" evidence="11">
    <location>
        <begin position="1"/>
        <end position="19"/>
    </location>
</feature>
<dbReference type="SMART" id="SM00181">
    <property type="entry name" value="EGF"/>
    <property type="match status" value="8"/>
</dbReference>
<dbReference type="FunFam" id="2.10.25.10:FF:000038">
    <property type="entry name" value="Fibrillin 2"/>
    <property type="match status" value="1"/>
</dbReference>
<evidence type="ECO:0000256" key="4">
    <source>
        <dbReference type="ARBA" id="ARBA00022729"/>
    </source>
</evidence>
<dbReference type="InterPro" id="IPR024731">
    <property type="entry name" value="NELL2-like_EGF"/>
</dbReference>
<reference evidence="14" key="1">
    <citation type="submission" date="2025-08" db="UniProtKB">
        <authorList>
            <consortium name="RefSeq"/>
        </authorList>
    </citation>
    <scope>IDENTIFICATION</scope>
    <source>
        <tissue evidence="14">Whole insect</tissue>
    </source>
</reference>
<dbReference type="Pfam" id="PF07645">
    <property type="entry name" value="EGF_CA"/>
    <property type="match status" value="3"/>
</dbReference>
<keyword evidence="3 10" id="KW-0245">EGF-like domain</keyword>
<keyword evidence="6" id="KW-0472">Membrane</keyword>
<dbReference type="InParanoid" id="A0A6P7H3T7"/>
<dbReference type="SMART" id="SM00179">
    <property type="entry name" value="EGF_CA"/>
    <property type="match status" value="6"/>
</dbReference>
<dbReference type="FunFam" id="2.60.120.290:FF:000060">
    <property type="entry name" value="Cubilin homolog"/>
    <property type="match status" value="1"/>
</dbReference>
<evidence type="ECO:0000256" key="1">
    <source>
        <dbReference type="ARBA" id="ARBA00004236"/>
    </source>
</evidence>
<evidence type="ECO:0000256" key="5">
    <source>
        <dbReference type="ARBA" id="ARBA00022737"/>
    </source>
</evidence>
<feature type="domain" description="CUB" evidence="12">
    <location>
        <begin position="480"/>
        <end position="596"/>
    </location>
</feature>
<comment type="subcellular location">
    <subcellularLocation>
        <location evidence="1">Cell membrane</location>
    </subcellularLocation>
</comment>
<evidence type="ECO:0000256" key="7">
    <source>
        <dbReference type="ARBA" id="ARBA00023157"/>
    </source>
</evidence>
<dbReference type="InterPro" id="IPR000152">
    <property type="entry name" value="EGF-type_Asp/Asn_hydroxyl_site"/>
</dbReference>
<feature type="disulfide bond" evidence="10">
    <location>
        <begin position="410"/>
        <end position="420"/>
    </location>
</feature>
<evidence type="ECO:0000256" key="3">
    <source>
        <dbReference type="ARBA" id="ARBA00022536"/>
    </source>
</evidence>
<dbReference type="CDD" id="cd00041">
    <property type="entry name" value="CUB"/>
    <property type="match status" value="1"/>
</dbReference>
<dbReference type="PROSITE" id="PS01180">
    <property type="entry name" value="CUB"/>
    <property type="match status" value="1"/>
</dbReference>
<dbReference type="FunFam" id="2.10.25.10:FF:000260">
    <property type="entry name" value="Notch receptor 4"/>
    <property type="match status" value="1"/>
</dbReference>
<comment type="caution">
    <text evidence="10">Lacks conserved residue(s) required for the propagation of feature annotation.</text>
</comment>
<evidence type="ECO:0000313" key="14">
    <source>
        <dbReference type="RefSeq" id="XP_028150675.1"/>
    </source>
</evidence>